<name>A0A9P4K4Q4_9PLEO</name>
<accession>A0A9P4K4Q4</accession>
<reference evidence="3" key="1">
    <citation type="journal article" date="2020" name="Stud. Mycol.">
        <title>101 Dothideomycetes genomes: A test case for predicting lifestyles and emergence of pathogens.</title>
        <authorList>
            <person name="Haridas S."/>
            <person name="Albert R."/>
            <person name="Binder M."/>
            <person name="Bloem J."/>
            <person name="LaButti K."/>
            <person name="Salamov A."/>
            <person name="Andreopoulos B."/>
            <person name="Baker S."/>
            <person name="Barry K."/>
            <person name="Bills G."/>
            <person name="Bluhm B."/>
            <person name="Cannon C."/>
            <person name="Castanera R."/>
            <person name="Culley D."/>
            <person name="Daum C."/>
            <person name="Ezra D."/>
            <person name="Gonzalez J."/>
            <person name="Henrissat B."/>
            <person name="Kuo A."/>
            <person name="Liang C."/>
            <person name="Lipzen A."/>
            <person name="Lutzoni F."/>
            <person name="Magnuson J."/>
            <person name="Mondo S."/>
            <person name="Nolan M."/>
            <person name="Ohm R."/>
            <person name="Pangilinan J."/>
            <person name="Park H.-J."/>
            <person name="Ramirez L."/>
            <person name="Alfaro M."/>
            <person name="Sun H."/>
            <person name="Tritt A."/>
            <person name="Yoshinaga Y."/>
            <person name="Zwiers L.-H."/>
            <person name="Turgeon B."/>
            <person name="Goodwin S."/>
            <person name="Spatafora J."/>
            <person name="Crous P."/>
            <person name="Grigoriev I."/>
        </authorList>
    </citation>
    <scope>NUCLEOTIDE SEQUENCE [LARGE SCALE GENOMIC DNA]</scope>
    <source>
        <strain evidence="3">CBS 304.66</strain>
    </source>
</reference>
<dbReference type="Proteomes" id="UP000800093">
    <property type="component" value="Unassembled WGS sequence"/>
</dbReference>
<dbReference type="PROSITE" id="PS50181">
    <property type="entry name" value="FBOX"/>
    <property type="match status" value="1"/>
</dbReference>
<dbReference type="SUPFAM" id="SSF81383">
    <property type="entry name" value="F-box domain"/>
    <property type="match status" value="1"/>
</dbReference>
<dbReference type="CDD" id="cd09917">
    <property type="entry name" value="F-box_SF"/>
    <property type="match status" value="1"/>
</dbReference>
<organism evidence="2 3">
    <name type="scientific">Lojkania enalia</name>
    <dbReference type="NCBI Taxonomy" id="147567"/>
    <lineage>
        <taxon>Eukaryota</taxon>
        <taxon>Fungi</taxon>
        <taxon>Dikarya</taxon>
        <taxon>Ascomycota</taxon>
        <taxon>Pezizomycotina</taxon>
        <taxon>Dothideomycetes</taxon>
        <taxon>Pleosporomycetidae</taxon>
        <taxon>Pleosporales</taxon>
        <taxon>Pleosporales incertae sedis</taxon>
        <taxon>Lojkania</taxon>
    </lineage>
</organism>
<evidence type="ECO:0000313" key="3">
    <source>
        <dbReference type="Proteomes" id="UP000800093"/>
    </source>
</evidence>
<dbReference type="Gene3D" id="1.20.1280.50">
    <property type="match status" value="1"/>
</dbReference>
<gene>
    <name evidence="2" type="ORF">CC78DRAFT_618468</name>
</gene>
<dbReference type="InterPro" id="IPR001810">
    <property type="entry name" value="F-box_dom"/>
</dbReference>
<dbReference type="InterPro" id="IPR036047">
    <property type="entry name" value="F-box-like_dom_sf"/>
</dbReference>
<dbReference type="OrthoDB" id="3792523at2759"/>
<proteinExistence type="predicted"/>
<evidence type="ECO:0000259" key="1">
    <source>
        <dbReference type="PROSITE" id="PS50181"/>
    </source>
</evidence>
<keyword evidence="3" id="KW-1185">Reference proteome</keyword>
<dbReference type="AlphaFoldDB" id="A0A9P4K4Q4"/>
<sequence>MKRTFTLHPTLLSPLSMDRLPKELIWEIFTCLSHKDHLALLQTCRLFTHLIQPLIFHVLSFDGRPQGGWFDHATSTSYHGNRKAVKWAHLDDAIDEVVHLGIAPHVKTFYFSPAFYVKDFWLKYRKWIRDRIDTEIDVPDDNSEPLESDDESGYVEIRKEREKRLEREHKIIEQAEKDWEVKIEEQDARRARVYSATAKLMGSMTSLRKVKIGTWNCDFPESDLDDDLDNTVANQFSRSSLSQLNLELVASGLHSAGHHIKELELPAIDPSLIIASEPMQHIFTELVALVLDLDSRFREATDFLSLDKPIPTPSLFTLIQCARPTLGLIDICFNPDSSLPLESENTLDFLFSTNCNSVGIPLVFPNLKTLKLSMLIVHAPSLIAFLAAQPALRTIFFGGICQGTPGYNFTHVASSLPLSAQNWYVDYCRDEPYPGFQRPVSYNGIKKFKPYESPFPSETGWRIKDPFDENDPDPHSFMNQRGKALLRLEKQKAFSDVFRANLEYAALERIPLAQHP</sequence>
<feature type="domain" description="F-box" evidence="1">
    <location>
        <begin position="14"/>
        <end position="59"/>
    </location>
</feature>
<dbReference type="Pfam" id="PF12937">
    <property type="entry name" value="F-box-like"/>
    <property type="match status" value="1"/>
</dbReference>
<evidence type="ECO:0000313" key="2">
    <source>
        <dbReference type="EMBL" id="KAF2262567.1"/>
    </source>
</evidence>
<dbReference type="EMBL" id="ML986639">
    <property type="protein sequence ID" value="KAF2262567.1"/>
    <property type="molecule type" value="Genomic_DNA"/>
</dbReference>
<protein>
    <recommendedName>
        <fullName evidence="1">F-box domain-containing protein</fullName>
    </recommendedName>
</protein>
<comment type="caution">
    <text evidence="2">The sequence shown here is derived from an EMBL/GenBank/DDBJ whole genome shotgun (WGS) entry which is preliminary data.</text>
</comment>